<comment type="caution">
    <text evidence="1">The sequence shown here is derived from an EMBL/GenBank/DDBJ whole genome shotgun (WGS) entry which is preliminary data.</text>
</comment>
<sequence length="327" mass="33908">MGKIVGRRSGVLLGIVLLGLLSGCAGEDLAKANFQRTTVSAEPGTGQGEVPEGPITDPAVSQSALRTVDPCGLLTDRIVGDLGSLADEPYRSDWGSCRVELRDAGDKTVDVGLELGETVIAEPTGGIEGLPLVESTLDDGTCFVTAVTGYEPTVGVTAQVEYPGGNACDAGYTLVGNVIRELRADPPRYETVPGSLVDVDPCTVVSRDALAEAFGPDVVHRPSGLHHCDFTQSGDPAASVRLYEGVLPEEGDNVTRVDLGNGVSAVQERITDAADCDVVWMHRPGEDGMGEVVGVNYRDYSDDATADGACAAAVTLAKGILGRLPSP</sequence>
<reference evidence="2" key="1">
    <citation type="journal article" date="2019" name="Int. J. Syst. Evol. Microbiol.">
        <title>The Global Catalogue of Microorganisms (GCM) 10K type strain sequencing project: providing services to taxonomists for standard genome sequencing and annotation.</title>
        <authorList>
            <consortium name="The Broad Institute Genomics Platform"/>
            <consortium name="The Broad Institute Genome Sequencing Center for Infectious Disease"/>
            <person name="Wu L."/>
            <person name="Ma J."/>
        </authorList>
    </citation>
    <scope>NUCLEOTIDE SEQUENCE [LARGE SCALE GENOMIC DNA]</scope>
    <source>
        <strain evidence="2">IBRC-M 10906</strain>
    </source>
</reference>
<organism evidence="1 2">
    <name type="scientific">Prauserella oleivorans</name>
    <dbReference type="NCBI Taxonomy" id="1478153"/>
    <lineage>
        <taxon>Bacteria</taxon>
        <taxon>Bacillati</taxon>
        <taxon>Actinomycetota</taxon>
        <taxon>Actinomycetes</taxon>
        <taxon>Pseudonocardiales</taxon>
        <taxon>Pseudonocardiaceae</taxon>
        <taxon>Prauserella</taxon>
    </lineage>
</organism>
<dbReference type="RefSeq" id="WP_377394438.1">
    <property type="nucleotide sequence ID" value="NZ_JBHSAN010000052.1"/>
</dbReference>
<proteinExistence type="predicted"/>
<evidence type="ECO:0000313" key="2">
    <source>
        <dbReference type="Proteomes" id="UP001597478"/>
    </source>
</evidence>
<evidence type="ECO:0000313" key="1">
    <source>
        <dbReference type="EMBL" id="MFD2802420.1"/>
    </source>
</evidence>
<dbReference type="PROSITE" id="PS51257">
    <property type="entry name" value="PROKAR_LIPOPROTEIN"/>
    <property type="match status" value="1"/>
</dbReference>
<dbReference type="EMBL" id="JBHUOF010000048">
    <property type="protein sequence ID" value="MFD2802420.1"/>
    <property type="molecule type" value="Genomic_DNA"/>
</dbReference>
<name>A0ABW5WJ42_9PSEU</name>
<gene>
    <name evidence="1" type="ORF">ACFS2C_23815</name>
</gene>
<protein>
    <recommendedName>
        <fullName evidence="3">DUF3558 domain-containing protein</fullName>
    </recommendedName>
</protein>
<accession>A0ABW5WJ42</accession>
<evidence type="ECO:0008006" key="3">
    <source>
        <dbReference type="Google" id="ProtNLM"/>
    </source>
</evidence>
<keyword evidence="2" id="KW-1185">Reference proteome</keyword>
<dbReference type="Proteomes" id="UP001597478">
    <property type="component" value="Unassembled WGS sequence"/>
</dbReference>